<comment type="subcellular location">
    <subcellularLocation>
        <location evidence="1">Membrane</location>
        <topology evidence="1">Multi-pass membrane protein</topology>
    </subcellularLocation>
</comment>
<comment type="caution">
    <text evidence="8">The sequence shown here is derived from an EMBL/GenBank/DDBJ whole genome shotgun (WGS) entry which is preliminary data.</text>
</comment>
<keyword evidence="3 5" id="KW-1133">Transmembrane helix</keyword>
<keyword evidence="2 5" id="KW-0812">Transmembrane</keyword>
<dbReference type="RefSeq" id="WP_187525060.1">
    <property type="nucleotide sequence ID" value="NZ_JACRTA010000001.1"/>
</dbReference>
<evidence type="ECO:0000313" key="9">
    <source>
        <dbReference type="Proteomes" id="UP000610862"/>
    </source>
</evidence>
<dbReference type="GO" id="GO:0006487">
    <property type="term" value="P:protein N-linked glycosylation"/>
    <property type="evidence" value="ECO:0007669"/>
    <property type="project" value="TreeGrafter"/>
</dbReference>
<dbReference type="GO" id="GO:0016020">
    <property type="term" value="C:membrane"/>
    <property type="evidence" value="ECO:0007669"/>
    <property type="project" value="UniProtKB-SubCell"/>
</dbReference>
<sequence length="358" mass="40031">MKNIVIIPALNPDDNLEKLAEKNIALGQEVIVVNDGSLSRYNAVFERLKDKCTVLEHAMNLGKGEAIKTALRYIKDENQRCDYIGIMDADGQHLPEDMAALLKAAARYGSSLILGSRTINNDVPWKSRMGNIITRKMFHMVSGQFISDTQTGLRAFPAGMLELMSEVKGSRYEYEMNVLIICAQRGISMKEVPIKTIYHDKENSCSHFHKIKDSFRIYRDLFKFSASSFSSFILDYGLFVVFSVILPSSSWGVMTANIAARVISAGYNYSMNCRFVFYEKKTLKTALDYLALAAFILVINSLALEAFTAGLGIPVYTAKIMTECVLFITSWIVQKYMIFRKAGQKGGSGSGQRKEALS</sequence>
<dbReference type="InterPro" id="IPR029044">
    <property type="entry name" value="Nucleotide-diphossugar_trans"/>
</dbReference>
<keyword evidence="4 5" id="KW-0472">Membrane</keyword>
<name>A0A926E6D2_9FIRM</name>
<evidence type="ECO:0000256" key="5">
    <source>
        <dbReference type="SAM" id="Phobius"/>
    </source>
</evidence>
<dbReference type="CDD" id="cd04179">
    <property type="entry name" value="DPM_DPG-synthase_like"/>
    <property type="match status" value="1"/>
</dbReference>
<dbReference type="AlphaFoldDB" id="A0A926E6D2"/>
<gene>
    <name evidence="8" type="ORF">H8692_04375</name>
</gene>
<dbReference type="EMBL" id="JACRTA010000001">
    <property type="protein sequence ID" value="MBC8568003.1"/>
    <property type="molecule type" value="Genomic_DNA"/>
</dbReference>
<dbReference type="SUPFAM" id="SSF53448">
    <property type="entry name" value="Nucleotide-diphospho-sugar transferases"/>
    <property type="match status" value="1"/>
</dbReference>
<evidence type="ECO:0000256" key="4">
    <source>
        <dbReference type="ARBA" id="ARBA00023136"/>
    </source>
</evidence>
<organism evidence="8 9">
    <name type="scientific">Lentihominibacter hominis</name>
    <dbReference type="NCBI Taxonomy" id="2763645"/>
    <lineage>
        <taxon>Bacteria</taxon>
        <taxon>Bacillati</taxon>
        <taxon>Bacillota</taxon>
        <taxon>Clostridia</taxon>
        <taxon>Peptostreptococcales</taxon>
        <taxon>Anaerovoracaceae</taxon>
        <taxon>Lentihominibacter</taxon>
    </lineage>
</organism>
<feature type="transmembrane region" description="Helical" evidence="5">
    <location>
        <begin position="289"/>
        <end position="307"/>
    </location>
</feature>
<evidence type="ECO:0000259" key="7">
    <source>
        <dbReference type="Pfam" id="PF04138"/>
    </source>
</evidence>
<evidence type="ECO:0000256" key="1">
    <source>
        <dbReference type="ARBA" id="ARBA00004141"/>
    </source>
</evidence>
<feature type="domain" description="GtrA/DPMS transmembrane" evidence="7">
    <location>
        <begin position="223"/>
        <end position="339"/>
    </location>
</feature>
<evidence type="ECO:0000259" key="6">
    <source>
        <dbReference type="Pfam" id="PF00535"/>
    </source>
</evidence>
<dbReference type="Gene3D" id="3.90.550.10">
    <property type="entry name" value="Spore Coat Polysaccharide Biosynthesis Protein SpsA, Chain A"/>
    <property type="match status" value="1"/>
</dbReference>
<evidence type="ECO:0000256" key="3">
    <source>
        <dbReference type="ARBA" id="ARBA00022989"/>
    </source>
</evidence>
<evidence type="ECO:0000256" key="2">
    <source>
        <dbReference type="ARBA" id="ARBA00022692"/>
    </source>
</evidence>
<keyword evidence="9" id="KW-1185">Reference proteome</keyword>
<protein>
    <submittedName>
        <fullName evidence="8">Bifunctional glycosyltransferase family 2/GtrA family protein</fullName>
    </submittedName>
</protein>
<dbReference type="PANTHER" id="PTHR10859">
    <property type="entry name" value="GLYCOSYL TRANSFERASE"/>
    <property type="match status" value="1"/>
</dbReference>
<dbReference type="InterPro" id="IPR001173">
    <property type="entry name" value="Glyco_trans_2-like"/>
</dbReference>
<feature type="domain" description="Glycosyltransferase 2-like" evidence="6">
    <location>
        <begin position="5"/>
        <end position="139"/>
    </location>
</feature>
<dbReference type="GO" id="GO:0000271">
    <property type="term" value="P:polysaccharide biosynthetic process"/>
    <property type="evidence" value="ECO:0007669"/>
    <property type="project" value="InterPro"/>
</dbReference>
<dbReference type="Proteomes" id="UP000610862">
    <property type="component" value="Unassembled WGS sequence"/>
</dbReference>
<accession>A0A926E6D2</accession>
<dbReference type="InterPro" id="IPR007267">
    <property type="entry name" value="GtrA_DPMS_TM"/>
</dbReference>
<evidence type="ECO:0000313" key="8">
    <source>
        <dbReference type="EMBL" id="MBC8568003.1"/>
    </source>
</evidence>
<dbReference type="Pfam" id="PF00535">
    <property type="entry name" value="Glycos_transf_2"/>
    <property type="match status" value="1"/>
</dbReference>
<dbReference type="Pfam" id="PF04138">
    <property type="entry name" value="GtrA_DPMS_TM"/>
    <property type="match status" value="1"/>
</dbReference>
<reference evidence="8" key="1">
    <citation type="submission" date="2020-08" db="EMBL/GenBank/DDBJ databases">
        <title>Genome public.</title>
        <authorList>
            <person name="Liu C."/>
            <person name="Sun Q."/>
        </authorList>
    </citation>
    <scope>NUCLEOTIDE SEQUENCE</scope>
    <source>
        <strain evidence="8">NSJ-24</strain>
    </source>
</reference>
<dbReference type="PANTHER" id="PTHR10859:SF114">
    <property type="entry name" value="DOLICHOL-PHOSPHATE MANNOSYLTRANSFERASE"/>
    <property type="match status" value="1"/>
</dbReference>
<feature type="transmembrane region" description="Helical" evidence="5">
    <location>
        <begin position="221"/>
        <end position="246"/>
    </location>
</feature>
<feature type="transmembrane region" description="Helical" evidence="5">
    <location>
        <begin position="313"/>
        <end position="333"/>
    </location>
</feature>
<proteinExistence type="predicted"/>